<reference evidence="1 2" key="1">
    <citation type="submission" date="2019-06" db="EMBL/GenBank/DDBJ databases">
        <title>Whole genome shotgun sequence of Zoogloea ramigera NBRC 15342.</title>
        <authorList>
            <person name="Hosoyama A."/>
            <person name="Uohara A."/>
            <person name="Ohji S."/>
            <person name="Ichikawa N."/>
        </authorList>
    </citation>
    <scope>NUCLEOTIDE SEQUENCE [LARGE SCALE GENOMIC DNA]</scope>
    <source>
        <strain evidence="1 2">NBRC 15342</strain>
    </source>
</reference>
<comment type="caution">
    <text evidence="1">The sequence shown here is derived from an EMBL/GenBank/DDBJ whole genome shotgun (WGS) entry which is preliminary data.</text>
</comment>
<sequence length="76" mass="8363">MPESAMRRSSASLLSLNWARQNGWDIQSPHNSWTNIPGRSRDTGIFFSILGGSQETSFLSVFALNGMSPTDLTAEM</sequence>
<protein>
    <submittedName>
        <fullName evidence="1">Uncharacterized protein</fullName>
    </submittedName>
</protein>
<name>A0A4Y4CTC0_ZOORA</name>
<dbReference type="AlphaFoldDB" id="A0A4Y4CTC0"/>
<gene>
    <name evidence="1" type="ORF">ZRA01_16590</name>
</gene>
<keyword evidence="2" id="KW-1185">Reference proteome</keyword>
<evidence type="ECO:0000313" key="2">
    <source>
        <dbReference type="Proteomes" id="UP000318422"/>
    </source>
</evidence>
<dbReference type="EMBL" id="BJNV01000023">
    <property type="protein sequence ID" value="GEC95586.1"/>
    <property type="molecule type" value="Genomic_DNA"/>
</dbReference>
<organism evidence="1 2">
    <name type="scientific">Zoogloea ramigera</name>
    <dbReference type="NCBI Taxonomy" id="350"/>
    <lineage>
        <taxon>Bacteria</taxon>
        <taxon>Pseudomonadati</taxon>
        <taxon>Pseudomonadota</taxon>
        <taxon>Betaproteobacteria</taxon>
        <taxon>Rhodocyclales</taxon>
        <taxon>Zoogloeaceae</taxon>
        <taxon>Zoogloea</taxon>
    </lineage>
</organism>
<proteinExistence type="predicted"/>
<accession>A0A4Y4CTC0</accession>
<dbReference type="Proteomes" id="UP000318422">
    <property type="component" value="Unassembled WGS sequence"/>
</dbReference>
<evidence type="ECO:0000313" key="1">
    <source>
        <dbReference type="EMBL" id="GEC95586.1"/>
    </source>
</evidence>